<protein>
    <submittedName>
        <fullName evidence="4">NACHT domain-containing protein</fullName>
    </submittedName>
</protein>
<evidence type="ECO:0000259" key="3">
    <source>
        <dbReference type="PROSITE" id="PS50837"/>
    </source>
</evidence>
<keyword evidence="5" id="KW-1185">Reference proteome</keyword>
<dbReference type="InterPro" id="IPR054547">
    <property type="entry name" value="NNH1"/>
</dbReference>
<dbReference type="PANTHER" id="PTHR46844">
    <property type="entry name" value="SLR5058 PROTEIN"/>
    <property type="match status" value="1"/>
</dbReference>
<dbReference type="Gene3D" id="3.80.10.10">
    <property type="entry name" value="Ribonuclease Inhibitor"/>
    <property type="match status" value="1"/>
</dbReference>
<dbReference type="KEGG" id="ssyi:EKG83_00215"/>
<name>A0A5Q0GRV1_SACSY</name>
<feature type="domain" description="NACHT" evidence="3">
    <location>
        <begin position="277"/>
        <end position="599"/>
    </location>
</feature>
<dbReference type="Proteomes" id="UP000325787">
    <property type="component" value="Chromosome"/>
</dbReference>
<dbReference type="PROSITE" id="PS50837">
    <property type="entry name" value="NACHT"/>
    <property type="match status" value="1"/>
</dbReference>
<dbReference type="PANTHER" id="PTHR46844:SF1">
    <property type="entry name" value="SLR5058 PROTEIN"/>
    <property type="match status" value="1"/>
</dbReference>
<evidence type="ECO:0000313" key="4">
    <source>
        <dbReference type="EMBL" id="QFZ16092.1"/>
    </source>
</evidence>
<accession>A0A5Q0GRV1</accession>
<gene>
    <name evidence="4" type="ORF">EKG83_00215</name>
</gene>
<dbReference type="SUPFAM" id="SSF52540">
    <property type="entry name" value="P-loop containing nucleoside triphosphate hydrolases"/>
    <property type="match status" value="1"/>
</dbReference>
<reference evidence="5" key="1">
    <citation type="journal article" date="2021" name="Curr. Microbiol.">
        <title>Complete genome of nocamycin-producing strain Saccharothrix syringae NRRL B-16468 reveals the biosynthetic potential for secondary metabolites.</title>
        <authorList>
            <person name="Mo X."/>
            <person name="Yang S."/>
        </authorList>
    </citation>
    <scope>NUCLEOTIDE SEQUENCE [LARGE SCALE GENOMIC DNA]</scope>
    <source>
        <strain evidence="5">ATCC 51364 / DSM 43886 / JCM 6844 / KCTC 9398 / NBRC 14523 / NRRL B-16468 / INA 2240</strain>
    </source>
</reference>
<dbReference type="GO" id="GO:0005524">
    <property type="term" value="F:ATP binding"/>
    <property type="evidence" value="ECO:0007669"/>
    <property type="project" value="UniProtKB-KW"/>
</dbReference>
<evidence type="ECO:0000313" key="5">
    <source>
        <dbReference type="Proteomes" id="UP000325787"/>
    </source>
</evidence>
<dbReference type="InterPro" id="IPR027417">
    <property type="entry name" value="P-loop_NTPase"/>
</dbReference>
<dbReference type="InterPro" id="IPR007111">
    <property type="entry name" value="NACHT_NTPase"/>
</dbReference>
<dbReference type="OrthoDB" id="135105at2"/>
<dbReference type="AlphaFoldDB" id="A0A5Q0GRV1"/>
<dbReference type="InterPro" id="IPR032675">
    <property type="entry name" value="LRR_dom_sf"/>
</dbReference>
<evidence type="ECO:0000256" key="1">
    <source>
        <dbReference type="ARBA" id="ARBA00022741"/>
    </source>
</evidence>
<dbReference type="RefSeq" id="WP_051764563.1">
    <property type="nucleotide sequence ID" value="NZ_CP034550.1"/>
</dbReference>
<organism evidence="4 5">
    <name type="scientific">Saccharothrix syringae</name>
    <name type="common">Nocardiopsis syringae</name>
    <dbReference type="NCBI Taxonomy" id="103733"/>
    <lineage>
        <taxon>Bacteria</taxon>
        <taxon>Bacillati</taxon>
        <taxon>Actinomycetota</taxon>
        <taxon>Actinomycetes</taxon>
        <taxon>Pseudonocardiales</taxon>
        <taxon>Pseudonocardiaceae</taxon>
        <taxon>Saccharothrix</taxon>
    </lineage>
</organism>
<dbReference type="SUPFAM" id="SSF52058">
    <property type="entry name" value="L domain-like"/>
    <property type="match status" value="1"/>
</dbReference>
<dbReference type="Gene3D" id="3.40.50.300">
    <property type="entry name" value="P-loop containing nucleotide triphosphate hydrolases"/>
    <property type="match status" value="1"/>
</dbReference>
<keyword evidence="1" id="KW-0547">Nucleotide-binding</keyword>
<dbReference type="Pfam" id="PF22733">
    <property type="entry name" value="NNH1"/>
    <property type="match status" value="1"/>
</dbReference>
<sequence length="1023" mass="112625">MIAESAVLKLGSTIAGHAAKAWLQRRKTRFERGASLAELAQVELKGPLRQRKLSNLVERIGNQVAEQVAPVIEQRFGDVPEHEAEAAVLAVVDVLEGVDLSDRGLLAADADAEVLARQVRRQFPGRAGALSERAALVHELALDQACRHLVQVVRYLPSFQPTALAEVLGRLTAQADQLDQLLARTPVTSLYAPAGTDRDEEFRAEYLRHVANVLDRLELLGLPGDEQPRLALTVAYLSLSVSGGGRRTRPHPMRWLDRQPGREAEGVPVEAAIGERTRVLLRGEAGSGKTTLLNWLAVRAARGELSGPLAEWNGRVPFVVRLRSHAEGDLPMPERFPGDCAAPIADLAPAGWVHRLLRAGEAMLLVDGVDEVPAARRRAVKVWLRELLQAFPDVRVVVTSRTAAADSRWLADDGFSAVTLEPMNSANISVFVERWHEAAELPGSSAERRMRSQLERPHLRELAGSPLLCAMLCALNLSHRSELPRNRMDLYAKALAMLLHLRDAERGIAGLLSDTEKRVLLRDLAWRLTLANKVEFPAPEVLEHIARKLPAMPDVDAEAEVLFKHLLERSGVLREPVPGRIDFVHRTFLEYLAADEAIQQHHIGTLVAHAHLDTWWETVVMACGHATAKQASELLTGVLNRAEEEPSGARHLRLLAAACLETVKDISPEVRARIDAMVGAKLVPPRSLRETQSLASIGHRVLRYLPTSLDGLSEAQAAATVRAAALTATTEALPLLGRYAQDSREKVQQELWKAWHYFDPELFSEEVLADSPLHNGRLRIDSTRFLEHVHRVRSLSSLEVFLPAYRPVRDLNFTSGVPRLTALKFWSASVIDLASLGVHAELVRLEVSHASGFDGMSALGELPLRLLSLGSLAGQTDLAPIGEMATLRTLHLEKATVEGIRSLGEMSHIGWASLFNCDISPDSVVRAFPLARGLNCVHGAPLDLARFVELPLEFLILQNVEIEDLSAVTRMAGLRELSLWRVNFDRDLTPLRDTNLKKLTLPLGEEFLGLGALSPSLKISYWG</sequence>
<dbReference type="EMBL" id="CP034550">
    <property type="protein sequence ID" value="QFZ16092.1"/>
    <property type="molecule type" value="Genomic_DNA"/>
</dbReference>
<evidence type="ECO:0000256" key="2">
    <source>
        <dbReference type="ARBA" id="ARBA00022840"/>
    </source>
</evidence>
<dbReference type="Pfam" id="PF05729">
    <property type="entry name" value="NACHT"/>
    <property type="match status" value="1"/>
</dbReference>
<keyword evidence="2" id="KW-0067">ATP-binding</keyword>
<proteinExistence type="predicted"/>